<sequence length="899" mass="101666">MSWAKQLRKQQQTSQLGSNPHKPTSLPTVSPQPILETVTQTAAVQSPVVQQQVQQHVQSTFTSNSSPPPSSTLPSSLPSPNQSPLLSRVNSIPSSNATPITTATASTPIKEAFVPPTTTTTNVQSPILFKQDSINVLKQPTTLSTPSSHTSTTTTTTTTTKSTTPPNSSPTYKPLSTNSYPSRTPYIPTKVQEKKLTGDMFSGVDFSTIKIVEELTMKTINDQVGAEGIRFEPAPFNSLFLNAQIQLSQLEKNVDAKLDRLVDECNSYGMEYKNHLQELLITYQETFQHFSKLEKGVNTIGAGAIHFGDELDSVTQQKIKAQSALSLINYLLELNNPESDQRSDIFTNSERIHELANLVKKLSSVSEDLKEISILNKGKSETESLSNTLENDLINQFERAQERGDLEKMRQCASTLHNFNGGMRCRSRYIQKLKMFFDIESLRRDEHVARDVAKRSIRGNNIQDERFKKFYAEILKDVAHEQHIIQTVFVNQTSAMGMLITRIFEQRVRSFIETVLGMENDNVLFLTTLFYAFQSTKTLLVDPLAQYGISGVDFGNLISSIFCSYQDGYISRELSALQGKLNELLNEERENVKMLIKNNEFDEGGLNPEFTQSFIQQTENALTRCLLLSPELQVADNIKSIFFFLLHGLCTDYIEATLDRVMKLSLPTSDKCFPSLSQLFKVVLSVNQVVGQLQSLYQLYVLPPIQANIIIQSKCSEQLYYHISRMEDKINYALEQSLLTMVAIVDKVLLDQKRNDYMSDDYDASITTTCKNVVSTIQQLFDLSNLCLQGKNFSIFIEEFGLKLNVILLNHYKKFKISQGSFKLMSDLSKYREIFKQFRSHKVDESFDVLFELSKLHMVNAENFKSVIEGGPLSRMSKADIQIYIKQRSDFKSIWLDML</sequence>
<dbReference type="InterPro" id="IPR048625">
    <property type="entry name" value="Sec10_N"/>
</dbReference>
<dbReference type="Pfam" id="PF07393">
    <property type="entry name" value="Sec10_HB"/>
    <property type="match status" value="2"/>
</dbReference>
<feature type="domain" description="Exocyst complex component Sec10-like alpha-helical bundle" evidence="6">
    <location>
        <begin position="355"/>
        <end position="587"/>
    </location>
</feature>
<evidence type="ECO:0000259" key="6">
    <source>
        <dbReference type="Pfam" id="PF07393"/>
    </source>
</evidence>
<reference evidence="9" key="1">
    <citation type="journal article" date="2011" name="Genome Res.">
        <title>Phylogeny-wide analysis of social amoeba genomes highlights ancient origins for complex intercellular communication.</title>
        <authorList>
            <person name="Heidel A.J."/>
            <person name="Lawal H.M."/>
            <person name="Felder M."/>
            <person name="Schilde C."/>
            <person name="Helps N.R."/>
            <person name="Tunggal B."/>
            <person name="Rivero F."/>
            <person name="John U."/>
            <person name="Schleicher M."/>
            <person name="Eichinger L."/>
            <person name="Platzer M."/>
            <person name="Noegel A.A."/>
            <person name="Schaap P."/>
            <person name="Gloeckner G."/>
        </authorList>
    </citation>
    <scope>NUCLEOTIDE SEQUENCE [LARGE SCALE GENOMIC DNA]</scope>
    <source>
        <strain evidence="9">SH3</strain>
    </source>
</reference>
<evidence type="ECO:0000256" key="4">
    <source>
        <dbReference type="ARBA" id="ARBA00023054"/>
    </source>
</evidence>
<dbReference type="GeneID" id="14865519"/>
<dbReference type="InterPro" id="IPR048627">
    <property type="entry name" value="Sec10_HB"/>
</dbReference>
<evidence type="ECO:0000256" key="5">
    <source>
        <dbReference type="SAM" id="MobiDB-lite"/>
    </source>
</evidence>
<feature type="compositionally biased region" description="Polar residues" evidence="5">
    <location>
        <begin position="9"/>
        <end position="31"/>
    </location>
</feature>
<feature type="compositionally biased region" description="Low complexity" evidence="5">
    <location>
        <begin position="140"/>
        <end position="171"/>
    </location>
</feature>
<proteinExistence type="inferred from homology"/>
<feature type="region of interest" description="Disordered" evidence="5">
    <location>
        <begin position="55"/>
        <end position="103"/>
    </location>
</feature>
<dbReference type="KEGG" id="dfa:DFA_12132"/>
<dbReference type="AlphaFoldDB" id="F4QC79"/>
<comment type="similarity">
    <text evidence="1">Belongs to the SEC10 family.</text>
</comment>
<dbReference type="EMBL" id="GL883029">
    <property type="protein sequence ID" value="EGG14360.1"/>
    <property type="molecule type" value="Genomic_DNA"/>
</dbReference>
<dbReference type="GO" id="GO:0006887">
    <property type="term" value="P:exocytosis"/>
    <property type="evidence" value="ECO:0007669"/>
    <property type="project" value="UniProtKB-KW"/>
</dbReference>
<keyword evidence="9" id="KW-1185">Reference proteome</keyword>
<dbReference type="Pfam" id="PF20667">
    <property type="entry name" value="Sec10_N"/>
    <property type="match status" value="1"/>
</dbReference>
<organism evidence="8 9">
    <name type="scientific">Cavenderia fasciculata</name>
    <name type="common">Slime mold</name>
    <name type="synonym">Dictyostelium fasciculatum</name>
    <dbReference type="NCBI Taxonomy" id="261658"/>
    <lineage>
        <taxon>Eukaryota</taxon>
        <taxon>Amoebozoa</taxon>
        <taxon>Evosea</taxon>
        <taxon>Eumycetozoa</taxon>
        <taxon>Dictyostelia</taxon>
        <taxon>Acytosteliales</taxon>
        <taxon>Cavenderiaceae</taxon>
        <taxon>Cavenderia</taxon>
    </lineage>
</organism>
<keyword evidence="2" id="KW-0813">Transport</keyword>
<keyword evidence="3" id="KW-0268">Exocytosis</keyword>
<dbReference type="GO" id="GO:0000145">
    <property type="term" value="C:exocyst"/>
    <property type="evidence" value="ECO:0007669"/>
    <property type="project" value="EnsemblProtists"/>
</dbReference>
<dbReference type="OrthoDB" id="125856at2759"/>
<evidence type="ECO:0000313" key="8">
    <source>
        <dbReference type="EMBL" id="EGG14360.1"/>
    </source>
</evidence>
<dbReference type="Proteomes" id="UP000007797">
    <property type="component" value="Unassembled WGS sequence"/>
</dbReference>
<accession>F4QC79</accession>
<dbReference type="PANTHER" id="PTHR12100:SF0">
    <property type="entry name" value="EXOCYST COMPLEX COMPONENT 5"/>
    <property type="match status" value="1"/>
</dbReference>
<feature type="compositionally biased region" description="Low complexity" evidence="5">
    <location>
        <begin position="55"/>
        <end position="65"/>
    </location>
</feature>
<feature type="domain" description="Exocyst complex component Sec10-like alpha-helical bundle" evidence="6">
    <location>
        <begin position="598"/>
        <end position="894"/>
    </location>
</feature>
<protein>
    <submittedName>
        <fullName evidence="8">Exocyst complex subunit 5</fullName>
    </submittedName>
</protein>
<evidence type="ECO:0000259" key="7">
    <source>
        <dbReference type="Pfam" id="PF20667"/>
    </source>
</evidence>
<evidence type="ECO:0000313" key="9">
    <source>
        <dbReference type="Proteomes" id="UP000007797"/>
    </source>
</evidence>
<feature type="compositionally biased region" description="Low complexity" evidence="5">
    <location>
        <begin position="72"/>
        <end position="103"/>
    </location>
</feature>
<gene>
    <name evidence="8" type="primary">exoc5</name>
    <name evidence="8" type="ORF">DFA_12132</name>
</gene>
<name>F4QC79_CACFS</name>
<evidence type="ECO:0000256" key="2">
    <source>
        <dbReference type="ARBA" id="ARBA00022448"/>
    </source>
</evidence>
<feature type="domain" description="Exocyst complex component Sec10 N-terminal" evidence="7">
    <location>
        <begin position="233"/>
        <end position="349"/>
    </location>
</feature>
<dbReference type="PANTHER" id="PTHR12100">
    <property type="entry name" value="SEC10"/>
    <property type="match status" value="1"/>
</dbReference>
<feature type="region of interest" description="Disordered" evidence="5">
    <location>
        <begin position="1"/>
        <end position="33"/>
    </location>
</feature>
<dbReference type="InterPro" id="IPR009976">
    <property type="entry name" value="Sec10-like"/>
</dbReference>
<keyword evidence="4" id="KW-0175">Coiled coil</keyword>
<dbReference type="OMA" id="PLCKHHY"/>
<evidence type="ECO:0000256" key="3">
    <source>
        <dbReference type="ARBA" id="ARBA00022483"/>
    </source>
</evidence>
<evidence type="ECO:0000256" key="1">
    <source>
        <dbReference type="ARBA" id="ARBA00006572"/>
    </source>
</evidence>
<dbReference type="GO" id="GO:0006893">
    <property type="term" value="P:Golgi to plasma membrane transport"/>
    <property type="evidence" value="ECO:0007669"/>
    <property type="project" value="TreeGrafter"/>
</dbReference>
<dbReference type="STRING" id="1054147.F4QC79"/>
<dbReference type="RefSeq" id="XP_004351083.1">
    <property type="nucleotide sequence ID" value="XM_004351031.1"/>
</dbReference>
<feature type="region of interest" description="Disordered" evidence="5">
    <location>
        <begin position="139"/>
        <end position="186"/>
    </location>
</feature>